<evidence type="ECO:0000313" key="2">
    <source>
        <dbReference type="EMBL" id="QNP28610.1"/>
    </source>
</evidence>
<gene>
    <name evidence="2" type="ORF">IAR63_11925</name>
</gene>
<dbReference type="AlphaFoldDB" id="A0A7H0EXU4"/>
<feature type="compositionally biased region" description="Polar residues" evidence="1">
    <location>
        <begin position="252"/>
        <end position="263"/>
    </location>
</feature>
<organism evidence="2 3">
    <name type="scientific">Cylindrospermopsis curvispora GIHE-G1</name>
    <dbReference type="NCBI Taxonomy" id="2666332"/>
    <lineage>
        <taxon>Bacteria</taxon>
        <taxon>Bacillati</taxon>
        <taxon>Cyanobacteriota</taxon>
        <taxon>Cyanophyceae</taxon>
        <taxon>Nostocales</taxon>
        <taxon>Aphanizomenonaceae</taxon>
        <taxon>Cylindrospermopsis</taxon>
    </lineage>
</organism>
<evidence type="ECO:0000256" key="1">
    <source>
        <dbReference type="SAM" id="MobiDB-lite"/>
    </source>
</evidence>
<reference evidence="2 3" key="1">
    <citation type="submission" date="2020-08" db="EMBL/GenBank/DDBJ databases">
        <title>Complete genome sequence of Raphidiopsis curvispora isolated from drinking water reservoir in South Korea.</title>
        <authorList>
            <person name="Jeong J."/>
        </authorList>
    </citation>
    <scope>NUCLEOTIDE SEQUENCE [LARGE SCALE GENOMIC DNA]</scope>
    <source>
        <strain evidence="2 3">GIHE-G1</strain>
    </source>
</reference>
<dbReference type="GO" id="GO:0015031">
    <property type="term" value="P:protein transport"/>
    <property type="evidence" value="ECO:0007669"/>
    <property type="project" value="InterPro"/>
</dbReference>
<dbReference type="Pfam" id="PF04278">
    <property type="entry name" value="Tic22"/>
    <property type="match status" value="1"/>
</dbReference>
<accession>A0A7H0EXU4</accession>
<dbReference type="Proteomes" id="UP000516013">
    <property type="component" value="Chromosome"/>
</dbReference>
<sequence>MKSFIQSLVGVGINLGLIASTSGLTLSYGRTVFALPPQEIKGKLDAVPVYLITNDQGTPLSRMISSPDRKQERAMTDVYMSRQEALNFVQKFRQILGKDKNPKTQEMLKTLQVTTVPLGLIYQKQQKQQNQPNQLLFSFNPVSQEMTGAAQLMKASGQRVEQLKSVPIFMVISGKDKSHITIQVGGGKPQTIIPLFFSKQDAQNLLTKVKGRFPQAYIQVVGVDGLINTLTQKNDTWLKQLVLIPSPESRQHLNSLRSNSAQPKTIPPKPRS</sequence>
<feature type="region of interest" description="Disordered" evidence="1">
    <location>
        <begin position="252"/>
        <end position="272"/>
    </location>
</feature>
<dbReference type="PANTHER" id="PTHR33926">
    <property type="entry name" value="PROTEIN TIC 22, CHLOROPLASTIC"/>
    <property type="match status" value="1"/>
</dbReference>
<protein>
    <recommendedName>
        <fullName evidence="4">Tic22 family protein</fullName>
    </recommendedName>
</protein>
<proteinExistence type="predicted"/>
<evidence type="ECO:0008006" key="4">
    <source>
        <dbReference type="Google" id="ProtNLM"/>
    </source>
</evidence>
<name>A0A7H0EXU4_9CYAN</name>
<dbReference type="EMBL" id="CP060822">
    <property type="protein sequence ID" value="QNP28610.1"/>
    <property type="molecule type" value="Genomic_DNA"/>
</dbReference>
<dbReference type="KEGG" id="ccur:IAR63_11925"/>
<keyword evidence="3" id="KW-1185">Reference proteome</keyword>
<dbReference type="PANTHER" id="PTHR33926:SF4">
    <property type="entry name" value="PROTEIN TIC 22, CHLOROPLASTIC"/>
    <property type="match status" value="1"/>
</dbReference>
<evidence type="ECO:0000313" key="3">
    <source>
        <dbReference type="Proteomes" id="UP000516013"/>
    </source>
</evidence>
<dbReference type="RefSeq" id="WP_187705427.1">
    <property type="nucleotide sequence ID" value="NZ_CP060822.1"/>
</dbReference>
<dbReference type="InterPro" id="IPR007378">
    <property type="entry name" value="Tic22-like"/>
</dbReference>
<dbReference type="Gene3D" id="3.40.1350.100">
    <property type="match status" value="2"/>
</dbReference>